<reference evidence="2" key="1">
    <citation type="submission" date="2018-03" db="EMBL/GenBank/DDBJ databases">
        <title>Genomic analysis of the strain SH-1 isolated from shrimp intestine.</title>
        <authorList>
            <person name="Kim Y.-S."/>
            <person name="Kim S.-E."/>
            <person name="Kim K.-H."/>
        </authorList>
    </citation>
    <scope>NUCLEOTIDE SEQUENCE [LARGE SCALE GENOMIC DNA]</scope>
    <source>
        <strain evidence="2">SH-1</strain>
    </source>
</reference>
<proteinExistence type="predicted"/>
<dbReference type="RefSeq" id="WP_149615430.1">
    <property type="nucleotide sequence ID" value="NZ_CP027665.1"/>
</dbReference>
<dbReference type="Proteomes" id="UP000237655">
    <property type="component" value="Chromosome"/>
</dbReference>
<sequence length="285" mass="32497">MRVAIRARAEMRLAEEYDAAQERGEVRTQADNQHVVSDNKLSPQDLGIRRDEILAPVAFATSPRSWAALLNFGRRVLYYTTDISEGDGAVSDESKAYYYALQNVARERTAASLNRRLLKSGGIQRWDKLTLCSIIGSDPGDALKFAEEEWRKHYGPATHNGFSRTWEQLTYKSLNDTDHFNLAVWQKVDEKQVLVALALGAPSNRRKYLTIKWIERYFGHSYLAGRALWPILTCAEEYARLLGSEKVLIKDPVDPSKYERYGYEQFAHPGVRLGGNYYGKDMTYG</sequence>
<dbReference type="EMBL" id="CP027665">
    <property type="protein sequence ID" value="QEP30296.1"/>
    <property type="molecule type" value="Genomic_DNA"/>
</dbReference>
<evidence type="ECO:0000313" key="1">
    <source>
        <dbReference type="EMBL" id="QEP30296.1"/>
    </source>
</evidence>
<gene>
    <name evidence="1" type="ORF">C6Y53_18875</name>
</gene>
<organism evidence="1 2">
    <name type="scientific">Pukyongiella litopenaei</name>
    <dbReference type="NCBI Taxonomy" id="2605946"/>
    <lineage>
        <taxon>Bacteria</taxon>
        <taxon>Pseudomonadati</taxon>
        <taxon>Pseudomonadota</taxon>
        <taxon>Alphaproteobacteria</taxon>
        <taxon>Rhodobacterales</taxon>
        <taxon>Paracoccaceae</taxon>
        <taxon>Pukyongiella</taxon>
    </lineage>
</organism>
<accession>A0A5C2H334</accession>
<keyword evidence="2" id="KW-1185">Reference proteome</keyword>
<protein>
    <submittedName>
        <fullName evidence="1">Uncharacterized protein</fullName>
    </submittedName>
</protein>
<name>A0A5C2H334_9RHOB</name>
<dbReference type="KEGG" id="thas:C6Y53_18875"/>
<evidence type="ECO:0000313" key="2">
    <source>
        <dbReference type="Proteomes" id="UP000237655"/>
    </source>
</evidence>
<dbReference type="AlphaFoldDB" id="A0A5C2H334"/>